<feature type="region of interest" description="Disordered" evidence="1">
    <location>
        <begin position="1"/>
        <end position="37"/>
    </location>
</feature>
<sequence length="37" mass="4134">MLLSIAPTLQDDSSMHGDKRLFPYMPSTRPHTMITGS</sequence>
<evidence type="ECO:0000313" key="2">
    <source>
        <dbReference type="EMBL" id="ABM44414.1"/>
    </source>
</evidence>
<accession>A1UR77</accession>
<dbReference type="EMBL" id="CP000524">
    <property type="protein sequence ID" value="ABM44414.1"/>
    <property type="molecule type" value="Genomic_DNA"/>
</dbReference>
<gene>
    <name evidence="2" type="ordered locus">BARBAKC583_0142</name>
</gene>
<protein>
    <submittedName>
        <fullName evidence="2">Uncharacterized protein</fullName>
    </submittedName>
</protein>
<reference evidence="2 3" key="1">
    <citation type="submission" date="2006-12" db="EMBL/GenBank/DDBJ databases">
        <authorList>
            <person name="Hendrix L."/>
            <person name="Mohamoud Y."/>
            <person name="Radune D."/>
            <person name="Shvartsbeyn A."/>
            <person name="Daugherty S."/>
            <person name="Dodson R."/>
            <person name="Durkin A.S."/>
            <person name="Harkins D."/>
            <person name="Huot H."/>
            <person name="Kothari S.P."/>
            <person name="Madupu R."/>
            <person name="Li J."/>
            <person name="Nelson W.C."/>
            <person name="Shrivastava S."/>
            <person name="Giglio M.G."/>
            <person name="Haft D."/>
            <person name="Selengut J."/>
            <person name="Fraser-Ligget C."/>
            <person name="Seshadri R."/>
        </authorList>
    </citation>
    <scope>NUCLEOTIDE SEQUENCE [LARGE SCALE GENOMIC DNA]</scope>
    <source>
        <strain evidence="3">ATCC 35685 / NCTC 12138 / KC583</strain>
    </source>
</reference>
<proteinExistence type="predicted"/>
<dbReference type="Proteomes" id="UP000000643">
    <property type="component" value="Chromosome"/>
</dbReference>
<dbReference type="KEGG" id="bbk:BARBAKC583_0142"/>
<dbReference type="AlphaFoldDB" id="A1UR77"/>
<dbReference type="HOGENOM" id="CLU_3340614_0_0_5"/>
<evidence type="ECO:0000256" key="1">
    <source>
        <dbReference type="SAM" id="MobiDB-lite"/>
    </source>
</evidence>
<name>A1UR77_BARBK</name>
<organism evidence="2 3">
    <name type="scientific">Bartonella bacilliformis (strain ATCC 35685 / KC583 / Herrer 020/F12,63)</name>
    <dbReference type="NCBI Taxonomy" id="360095"/>
    <lineage>
        <taxon>Bacteria</taxon>
        <taxon>Pseudomonadati</taxon>
        <taxon>Pseudomonadota</taxon>
        <taxon>Alphaproteobacteria</taxon>
        <taxon>Hyphomicrobiales</taxon>
        <taxon>Bartonellaceae</taxon>
        <taxon>Bartonella</taxon>
    </lineage>
</organism>
<evidence type="ECO:0000313" key="3">
    <source>
        <dbReference type="Proteomes" id="UP000000643"/>
    </source>
</evidence>